<proteinExistence type="predicted"/>
<evidence type="ECO:0000313" key="7">
    <source>
        <dbReference type="Proteomes" id="UP000030014"/>
    </source>
</evidence>
<name>A0A0A0IE14_CLOBO</name>
<dbReference type="PANTHER" id="PTHR48100:SF1">
    <property type="entry name" value="HISTIDINE PHOSPHATASE FAMILY PROTEIN-RELATED"/>
    <property type="match status" value="1"/>
</dbReference>
<feature type="binding site" evidence="4">
    <location>
        <position position="65"/>
    </location>
    <ligand>
        <name>substrate</name>
    </ligand>
</feature>
<evidence type="ECO:0000313" key="6">
    <source>
        <dbReference type="EMBL" id="KGM99187.1"/>
    </source>
</evidence>
<organism evidence="6 7">
    <name type="scientific">Clostridium botulinum C/D str. DC5</name>
    <dbReference type="NCBI Taxonomy" id="1443128"/>
    <lineage>
        <taxon>Bacteria</taxon>
        <taxon>Bacillati</taxon>
        <taxon>Bacillota</taxon>
        <taxon>Clostridia</taxon>
        <taxon>Eubacteriales</taxon>
        <taxon>Clostridiaceae</taxon>
        <taxon>Clostridium</taxon>
    </lineage>
</organism>
<feature type="active site" description="Proton donor/acceptor" evidence="3">
    <location>
        <position position="89"/>
    </location>
</feature>
<evidence type="ECO:0000256" key="5">
    <source>
        <dbReference type="PIRSR" id="PIRSR613078-3"/>
    </source>
</evidence>
<evidence type="ECO:0000256" key="4">
    <source>
        <dbReference type="PIRSR" id="PIRSR613078-2"/>
    </source>
</evidence>
<dbReference type="InterPro" id="IPR029033">
    <property type="entry name" value="His_PPase_superfam"/>
</dbReference>
<evidence type="ECO:0000256" key="3">
    <source>
        <dbReference type="PIRSR" id="PIRSR613078-1"/>
    </source>
</evidence>
<dbReference type="SMART" id="SM00855">
    <property type="entry name" value="PGAM"/>
    <property type="match status" value="1"/>
</dbReference>
<accession>A0A0A0IE14</accession>
<dbReference type="Gene3D" id="3.40.50.1240">
    <property type="entry name" value="Phosphoglycerate mutase-like"/>
    <property type="match status" value="1"/>
</dbReference>
<dbReference type="EMBL" id="JDRY01000038">
    <property type="protein sequence ID" value="KGM99187.1"/>
    <property type="molecule type" value="Genomic_DNA"/>
</dbReference>
<feature type="site" description="Transition state stabilizer" evidence="5">
    <location>
        <position position="159"/>
    </location>
</feature>
<dbReference type="GO" id="GO:0016791">
    <property type="term" value="F:phosphatase activity"/>
    <property type="evidence" value="ECO:0007669"/>
    <property type="project" value="TreeGrafter"/>
</dbReference>
<feature type="binding site" evidence="4">
    <location>
        <begin position="89"/>
        <end position="92"/>
    </location>
    <ligand>
        <name>substrate</name>
    </ligand>
</feature>
<keyword evidence="1" id="KW-0324">Glycolysis</keyword>
<dbReference type="Pfam" id="PF00300">
    <property type="entry name" value="His_Phos_1"/>
    <property type="match status" value="1"/>
</dbReference>
<sequence>MILGVKLMITIYLTRHGQTQWNLNKRLQGWKNSPLTELGISQAEALRDRLKDMELDIIYTSPIERAYKTAEIIRGDKKIEIVKNDGLKELNYGEWEGSTIEEIEKNPMYNEQLDNLFNHPKEYIPFGGETYEHLIERIDDTMNKILEKNKDKKVLIVTHGMTLKALIHYFNENMTIDDIVKLPVMGQTSLTQIDVVDGKYNLVLQNDTSHYEDNHRVQVGW</sequence>
<protein>
    <submittedName>
        <fullName evidence="6">Phosphoglycerate mutase</fullName>
    </submittedName>
</protein>
<dbReference type="Proteomes" id="UP000030014">
    <property type="component" value="Unassembled WGS sequence"/>
</dbReference>
<reference evidence="6 7" key="1">
    <citation type="submission" date="2014-01" db="EMBL/GenBank/DDBJ databases">
        <title>Plasmidome dynamics in the species complex Clostridium novyi sensu lato converts strains of independent lineages into distinctly different pathogens.</title>
        <authorList>
            <person name="Skarin H."/>
            <person name="Segerman B."/>
        </authorList>
    </citation>
    <scope>NUCLEOTIDE SEQUENCE [LARGE SCALE GENOMIC DNA]</scope>
    <source>
        <strain evidence="6 7">DC5</strain>
    </source>
</reference>
<feature type="binding site" evidence="4">
    <location>
        <begin position="15"/>
        <end position="22"/>
    </location>
    <ligand>
        <name>substrate</name>
    </ligand>
</feature>
<evidence type="ECO:0000256" key="1">
    <source>
        <dbReference type="ARBA" id="ARBA00023152"/>
    </source>
</evidence>
<dbReference type="GO" id="GO:0005737">
    <property type="term" value="C:cytoplasm"/>
    <property type="evidence" value="ECO:0007669"/>
    <property type="project" value="TreeGrafter"/>
</dbReference>
<dbReference type="InterPro" id="IPR050275">
    <property type="entry name" value="PGM_Phosphatase"/>
</dbReference>
<dbReference type="CDD" id="cd07067">
    <property type="entry name" value="HP_PGM_like"/>
    <property type="match status" value="1"/>
</dbReference>
<dbReference type="InterPro" id="IPR001345">
    <property type="entry name" value="PG/BPGM_mutase_AS"/>
</dbReference>
<dbReference type="InterPro" id="IPR013078">
    <property type="entry name" value="His_Pase_superF_clade-1"/>
</dbReference>
<feature type="active site" description="Tele-phosphohistidine intermediate" evidence="3">
    <location>
        <position position="16"/>
    </location>
</feature>
<dbReference type="AlphaFoldDB" id="A0A0A0IE14"/>
<evidence type="ECO:0000256" key="2">
    <source>
        <dbReference type="ARBA" id="ARBA00023235"/>
    </source>
</evidence>
<dbReference type="PANTHER" id="PTHR48100">
    <property type="entry name" value="BROAD-SPECIFICITY PHOSPHATASE YOR283W-RELATED"/>
    <property type="match status" value="1"/>
</dbReference>
<keyword evidence="2" id="KW-0413">Isomerase</keyword>
<comment type="caution">
    <text evidence="6">The sequence shown here is derived from an EMBL/GenBank/DDBJ whole genome shotgun (WGS) entry which is preliminary data.</text>
</comment>
<dbReference type="PROSITE" id="PS00175">
    <property type="entry name" value="PG_MUTASE"/>
    <property type="match status" value="1"/>
</dbReference>
<dbReference type="SUPFAM" id="SSF53254">
    <property type="entry name" value="Phosphoglycerate mutase-like"/>
    <property type="match status" value="1"/>
</dbReference>
<gene>
    <name evidence="6" type="ORF">Z955_08695</name>
</gene>